<dbReference type="InterPro" id="IPR039391">
    <property type="entry name" value="Phytocyanin-like"/>
</dbReference>
<dbReference type="OrthoDB" id="686200at2759"/>
<evidence type="ECO:0000256" key="1">
    <source>
        <dbReference type="ARBA" id="ARBA00022448"/>
    </source>
</evidence>
<feature type="chain" id="PRO_5015130560" evidence="7">
    <location>
        <begin position="21"/>
        <end position="190"/>
    </location>
</feature>
<dbReference type="Proteomes" id="UP000237000">
    <property type="component" value="Unassembled WGS sequence"/>
</dbReference>
<name>A0A2P5FPP2_TREOI</name>
<dbReference type="FunFam" id="2.60.40.420:FF:000003">
    <property type="entry name" value="Blue copper"/>
    <property type="match status" value="1"/>
</dbReference>
<keyword evidence="7" id="KW-0732">Signal</keyword>
<keyword evidence="1" id="KW-0813">Transport</keyword>
<dbReference type="PANTHER" id="PTHR33021">
    <property type="entry name" value="BLUE COPPER PROTEIN"/>
    <property type="match status" value="1"/>
</dbReference>
<dbReference type="Pfam" id="PF02298">
    <property type="entry name" value="Cu_bind_like"/>
    <property type="match status" value="1"/>
</dbReference>
<feature type="signal peptide" evidence="7">
    <location>
        <begin position="1"/>
        <end position="20"/>
    </location>
</feature>
<dbReference type="FunCoup" id="A0A2P5FPP2">
    <property type="interactions" value="11"/>
</dbReference>
<evidence type="ECO:0000259" key="8">
    <source>
        <dbReference type="PROSITE" id="PS51485"/>
    </source>
</evidence>
<keyword evidence="10" id="KW-1185">Reference proteome</keyword>
<dbReference type="InterPro" id="IPR028871">
    <property type="entry name" value="BlueCu_1_BS"/>
</dbReference>
<evidence type="ECO:0000256" key="4">
    <source>
        <dbReference type="ARBA" id="ARBA00023008"/>
    </source>
</evidence>
<proteinExistence type="predicted"/>
<dbReference type="PANTHER" id="PTHR33021:SF350">
    <property type="entry name" value="UCLACYANIN-2"/>
    <property type="match status" value="1"/>
</dbReference>
<dbReference type="Gene3D" id="2.60.40.420">
    <property type="entry name" value="Cupredoxins - blue copper proteins"/>
    <property type="match status" value="1"/>
</dbReference>
<dbReference type="InParanoid" id="A0A2P5FPP2"/>
<dbReference type="GO" id="GO:0009055">
    <property type="term" value="F:electron transfer activity"/>
    <property type="evidence" value="ECO:0007669"/>
    <property type="project" value="InterPro"/>
</dbReference>
<gene>
    <name evidence="9" type="ORF">TorRG33x02_045010</name>
</gene>
<feature type="domain" description="Phytocyanin" evidence="8">
    <location>
        <begin position="21"/>
        <end position="119"/>
    </location>
</feature>
<dbReference type="STRING" id="63057.A0A2P5FPP2"/>
<protein>
    <submittedName>
        <fullName evidence="9">Phytocyanin domain containing protein</fullName>
    </submittedName>
</protein>
<evidence type="ECO:0000313" key="10">
    <source>
        <dbReference type="Proteomes" id="UP000237000"/>
    </source>
</evidence>
<keyword evidence="5" id="KW-0325">Glycoprotein</keyword>
<dbReference type="PROSITE" id="PS00196">
    <property type="entry name" value="COPPER_BLUE"/>
    <property type="match status" value="1"/>
</dbReference>
<keyword evidence="4" id="KW-0186">Copper</keyword>
<dbReference type="SUPFAM" id="SSF49503">
    <property type="entry name" value="Cupredoxins"/>
    <property type="match status" value="1"/>
</dbReference>
<dbReference type="EMBL" id="JXTC01000017">
    <property type="protein sequence ID" value="PON99736.1"/>
    <property type="molecule type" value="Genomic_DNA"/>
</dbReference>
<dbReference type="AlphaFoldDB" id="A0A2P5FPP2"/>
<accession>A0A2P5FPP2</accession>
<keyword evidence="3" id="KW-0249">Electron transport</keyword>
<keyword evidence="2" id="KW-0479">Metal-binding</keyword>
<dbReference type="InterPro" id="IPR008972">
    <property type="entry name" value="Cupredoxin"/>
</dbReference>
<evidence type="ECO:0000256" key="3">
    <source>
        <dbReference type="ARBA" id="ARBA00022982"/>
    </source>
</evidence>
<feature type="compositionally biased region" description="Pro residues" evidence="6">
    <location>
        <begin position="125"/>
        <end position="147"/>
    </location>
</feature>
<dbReference type="GO" id="GO:0046872">
    <property type="term" value="F:metal ion binding"/>
    <property type="evidence" value="ECO:0007669"/>
    <property type="project" value="UniProtKB-KW"/>
</dbReference>
<dbReference type="CDD" id="cd04216">
    <property type="entry name" value="Phytocyanin"/>
    <property type="match status" value="1"/>
</dbReference>
<evidence type="ECO:0000256" key="7">
    <source>
        <dbReference type="SAM" id="SignalP"/>
    </source>
</evidence>
<comment type="caution">
    <text evidence="9">The sequence shown here is derived from an EMBL/GenBank/DDBJ whole genome shotgun (WGS) entry which is preliminary data.</text>
</comment>
<dbReference type="GO" id="GO:0005886">
    <property type="term" value="C:plasma membrane"/>
    <property type="evidence" value="ECO:0007669"/>
    <property type="project" value="TreeGrafter"/>
</dbReference>
<reference evidence="10" key="1">
    <citation type="submission" date="2016-06" db="EMBL/GenBank/DDBJ databases">
        <title>Parallel loss of symbiosis genes in relatives of nitrogen-fixing non-legume Parasponia.</title>
        <authorList>
            <person name="Van Velzen R."/>
            <person name="Holmer R."/>
            <person name="Bu F."/>
            <person name="Rutten L."/>
            <person name="Van Zeijl A."/>
            <person name="Liu W."/>
            <person name="Santuari L."/>
            <person name="Cao Q."/>
            <person name="Sharma T."/>
            <person name="Shen D."/>
            <person name="Roswanjaya Y."/>
            <person name="Wardhani T."/>
            <person name="Kalhor M.S."/>
            <person name="Jansen J."/>
            <person name="Van den Hoogen J."/>
            <person name="Gungor B."/>
            <person name="Hartog M."/>
            <person name="Hontelez J."/>
            <person name="Verver J."/>
            <person name="Yang W.-C."/>
            <person name="Schijlen E."/>
            <person name="Repin R."/>
            <person name="Schilthuizen M."/>
            <person name="Schranz E."/>
            <person name="Heidstra R."/>
            <person name="Miyata K."/>
            <person name="Fedorova E."/>
            <person name="Kohlen W."/>
            <person name="Bisseling T."/>
            <person name="Smit S."/>
            <person name="Geurts R."/>
        </authorList>
    </citation>
    <scope>NUCLEOTIDE SEQUENCE [LARGE SCALE GENOMIC DNA]</scope>
    <source>
        <strain evidence="10">cv. RG33-2</strain>
    </source>
</reference>
<feature type="region of interest" description="Disordered" evidence="6">
    <location>
        <begin position="117"/>
        <end position="164"/>
    </location>
</feature>
<evidence type="ECO:0000256" key="6">
    <source>
        <dbReference type="SAM" id="MobiDB-lite"/>
    </source>
</evidence>
<sequence>MAAMATALLVLLLAAPAVRGAQYTVGDTAGWNSGVDYTAWTSDKTFTVGDTLVFNYDTSHKVDEVNQNDYNSCSTSNVLKSHGGTTVTITLSTAGSVYFICPTPGHCDNGMKLQVDVKASSTPGGSPPTTPSTPSPPSGSPSTPGTPPATTTPSSNQPPSPSGASSIVANNMNVLGVSVVLATLLVAFMG</sequence>
<evidence type="ECO:0000256" key="5">
    <source>
        <dbReference type="ARBA" id="ARBA00023180"/>
    </source>
</evidence>
<dbReference type="PROSITE" id="PS51485">
    <property type="entry name" value="PHYTOCYANIN"/>
    <property type="match status" value="1"/>
</dbReference>
<organism evidence="9 10">
    <name type="scientific">Trema orientale</name>
    <name type="common">Charcoal tree</name>
    <name type="synonym">Celtis orientalis</name>
    <dbReference type="NCBI Taxonomy" id="63057"/>
    <lineage>
        <taxon>Eukaryota</taxon>
        <taxon>Viridiplantae</taxon>
        <taxon>Streptophyta</taxon>
        <taxon>Embryophyta</taxon>
        <taxon>Tracheophyta</taxon>
        <taxon>Spermatophyta</taxon>
        <taxon>Magnoliopsida</taxon>
        <taxon>eudicotyledons</taxon>
        <taxon>Gunneridae</taxon>
        <taxon>Pentapetalae</taxon>
        <taxon>rosids</taxon>
        <taxon>fabids</taxon>
        <taxon>Rosales</taxon>
        <taxon>Cannabaceae</taxon>
        <taxon>Trema</taxon>
    </lineage>
</organism>
<evidence type="ECO:0000256" key="2">
    <source>
        <dbReference type="ARBA" id="ARBA00022723"/>
    </source>
</evidence>
<evidence type="ECO:0000313" key="9">
    <source>
        <dbReference type="EMBL" id="PON99736.1"/>
    </source>
</evidence>
<dbReference type="InterPro" id="IPR003245">
    <property type="entry name" value="Phytocyanin_dom"/>
</dbReference>